<keyword evidence="2" id="KW-1185">Reference proteome</keyword>
<gene>
    <name evidence="1" type="ORF">GCM10010470_62790</name>
</gene>
<comment type="caution">
    <text evidence="1">The sequence shown here is derived from an EMBL/GenBank/DDBJ whole genome shotgun (WGS) entry which is preliminary data.</text>
</comment>
<evidence type="ECO:0000313" key="2">
    <source>
        <dbReference type="Proteomes" id="UP001500979"/>
    </source>
</evidence>
<evidence type="ECO:0000313" key="1">
    <source>
        <dbReference type="EMBL" id="GAA2818906.1"/>
    </source>
</evidence>
<proteinExistence type="predicted"/>
<protein>
    <submittedName>
        <fullName evidence="1">Uncharacterized protein</fullName>
    </submittedName>
</protein>
<reference evidence="1 2" key="1">
    <citation type="journal article" date="2019" name="Int. J. Syst. Evol. Microbiol.">
        <title>The Global Catalogue of Microorganisms (GCM) 10K type strain sequencing project: providing services to taxonomists for standard genome sequencing and annotation.</title>
        <authorList>
            <consortium name="The Broad Institute Genomics Platform"/>
            <consortium name="The Broad Institute Genome Sequencing Center for Infectious Disease"/>
            <person name="Wu L."/>
            <person name="Ma J."/>
        </authorList>
    </citation>
    <scope>NUCLEOTIDE SEQUENCE [LARGE SCALE GENOMIC DNA]</scope>
    <source>
        <strain evidence="1 2">JCM 9383</strain>
    </source>
</reference>
<organism evidence="1 2">
    <name type="scientific">Saccharopolyspora taberi</name>
    <dbReference type="NCBI Taxonomy" id="60895"/>
    <lineage>
        <taxon>Bacteria</taxon>
        <taxon>Bacillati</taxon>
        <taxon>Actinomycetota</taxon>
        <taxon>Actinomycetes</taxon>
        <taxon>Pseudonocardiales</taxon>
        <taxon>Pseudonocardiaceae</taxon>
        <taxon>Saccharopolyspora</taxon>
    </lineage>
</organism>
<name>A0ABN3VNI6_9PSEU</name>
<dbReference type="Proteomes" id="UP001500979">
    <property type="component" value="Unassembled WGS sequence"/>
</dbReference>
<sequence>MNPIQIDALLSEKPSRDRTARAAIDAEVDRALREGGRLRPEWLDRFARWWASAVRELKPGAAVDPGPVAVRGCLR</sequence>
<accession>A0ABN3VNI6</accession>
<dbReference type="RefSeq" id="WP_344685967.1">
    <property type="nucleotide sequence ID" value="NZ_BAAAUX010000035.1"/>
</dbReference>
<dbReference type="EMBL" id="BAAAUX010000035">
    <property type="protein sequence ID" value="GAA2818906.1"/>
    <property type="molecule type" value="Genomic_DNA"/>
</dbReference>